<keyword evidence="6 12" id="KW-0067">ATP-binding</keyword>
<accession>A0A9E9LBR4</accession>
<dbReference type="EMBL" id="CP098251">
    <property type="protein sequence ID" value="WAV91145.1"/>
    <property type="molecule type" value="Genomic_DNA"/>
</dbReference>
<dbReference type="InterPro" id="IPR005116">
    <property type="entry name" value="Transp-assoc_OB_typ1"/>
</dbReference>
<dbReference type="AlphaFoldDB" id="A0A9E9LBR4"/>
<gene>
    <name evidence="12" type="primary">modC</name>
    <name evidence="12" type="ORF">NB646_10160</name>
</gene>
<evidence type="ECO:0000256" key="1">
    <source>
        <dbReference type="ARBA" id="ARBA00022448"/>
    </source>
</evidence>
<reference evidence="12" key="1">
    <citation type="journal article" date="2022" name="Front. Microbiol.">
        <title>New perspectives on an old grouping: The genomic and phenotypic variability of Oxalobacter formigenes and the implications for calcium oxalate stone prevention.</title>
        <authorList>
            <person name="Chmiel J.A."/>
            <person name="Carr C."/>
            <person name="Stuivenberg G.A."/>
            <person name="Venema R."/>
            <person name="Chanyi R.M."/>
            <person name="Al K.F."/>
            <person name="Giguere D."/>
            <person name="Say H."/>
            <person name="Akouris P.P."/>
            <person name="Dominguez Romero S.A."/>
            <person name="Kwong A."/>
            <person name="Tai V."/>
            <person name="Koval S.F."/>
            <person name="Razvi H."/>
            <person name="Bjazevic J."/>
            <person name="Burton J.P."/>
        </authorList>
    </citation>
    <scope>NUCLEOTIDE SEQUENCE</scope>
    <source>
        <strain evidence="12">OxK</strain>
    </source>
</reference>
<dbReference type="SUPFAM" id="SSF52540">
    <property type="entry name" value="P-loop containing nucleoside triphosphate hydrolases"/>
    <property type="match status" value="1"/>
</dbReference>
<dbReference type="GO" id="GO:0015098">
    <property type="term" value="F:molybdate ion transmembrane transporter activity"/>
    <property type="evidence" value="ECO:0007669"/>
    <property type="project" value="InterPro"/>
</dbReference>
<feature type="domain" description="ABC transporter" evidence="10">
    <location>
        <begin position="1"/>
        <end position="235"/>
    </location>
</feature>
<dbReference type="Pfam" id="PF03459">
    <property type="entry name" value="TOBE"/>
    <property type="match status" value="1"/>
</dbReference>
<keyword evidence="3 9" id="KW-0500">Molybdenum</keyword>
<dbReference type="PROSITE" id="PS00211">
    <property type="entry name" value="ABC_TRANSPORTER_1"/>
    <property type="match status" value="1"/>
</dbReference>
<dbReference type="InterPro" id="IPR050334">
    <property type="entry name" value="Molybdenum_import_ModC"/>
</dbReference>
<dbReference type="GO" id="GO:0005524">
    <property type="term" value="F:ATP binding"/>
    <property type="evidence" value="ECO:0007669"/>
    <property type="project" value="UniProtKB-KW"/>
</dbReference>
<dbReference type="InterPro" id="IPR027417">
    <property type="entry name" value="P-loop_NTPase"/>
</dbReference>
<dbReference type="InterPro" id="IPR017871">
    <property type="entry name" value="ABC_transporter-like_CS"/>
</dbReference>
<evidence type="ECO:0000256" key="6">
    <source>
        <dbReference type="ARBA" id="ARBA00022840"/>
    </source>
</evidence>
<keyword evidence="4" id="KW-0997">Cell inner membrane</keyword>
<dbReference type="Gene3D" id="3.40.50.300">
    <property type="entry name" value="P-loop containing nucleotide triphosphate hydrolases"/>
    <property type="match status" value="1"/>
</dbReference>
<dbReference type="PROSITE" id="PS51866">
    <property type="entry name" value="MOP"/>
    <property type="match status" value="1"/>
</dbReference>
<dbReference type="SMART" id="SM00382">
    <property type="entry name" value="AAA"/>
    <property type="match status" value="1"/>
</dbReference>
<evidence type="ECO:0000256" key="9">
    <source>
        <dbReference type="PROSITE-ProRule" id="PRU01213"/>
    </source>
</evidence>
<dbReference type="InterPro" id="IPR003593">
    <property type="entry name" value="AAA+_ATPase"/>
</dbReference>
<name>A0A9E9LBR4_9BURK</name>
<dbReference type="InterPro" id="IPR003439">
    <property type="entry name" value="ABC_transporter-like_ATP-bd"/>
</dbReference>
<evidence type="ECO:0000313" key="12">
    <source>
        <dbReference type="EMBL" id="WAV91145.1"/>
    </source>
</evidence>
<dbReference type="GO" id="GO:0140359">
    <property type="term" value="F:ABC-type transporter activity"/>
    <property type="evidence" value="ECO:0007669"/>
    <property type="project" value="InterPro"/>
</dbReference>
<sequence length="358" mass="39300">MNSLFFKGKVSYPDYELNFDLSLPGSGITALFGASGAGKSTLLRAVAGLVKPADGIIRVKEETWQYDNEKIFIPTYKRSLGFVFQDARLFSHLNVTDNLLYGMKRVKTARKNISLEKAIDLLGIGHLTDRMPDTLSGGEKQRVSIARALATDPEIMLMDEPLAALDMKRKSEILPYLQRLNDELHIPILYVSHALDEVSALADHLVLLEKGKIVASGKTGEMLTRLDLPLAFYDTASAIIDGKVITKDPEFCLNTLSFSGGLIQLPGERFKPGQTVRLRIQARDVSLATEKPANTSILNILETTVVNLSNDSEGEVMVELDAKGTRLLSRITSKSASLLKLVKGKPIYAQIKGIAVIE</sequence>
<dbReference type="Pfam" id="PF00005">
    <property type="entry name" value="ABC_tran"/>
    <property type="match status" value="1"/>
</dbReference>
<dbReference type="InterPro" id="IPR011868">
    <property type="entry name" value="ModC_ABC_ATP-bd"/>
</dbReference>
<dbReference type="PROSITE" id="PS50893">
    <property type="entry name" value="ABC_TRANSPORTER_2"/>
    <property type="match status" value="1"/>
</dbReference>
<protein>
    <submittedName>
        <fullName evidence="12">Molybdenum ABC transporter ATP-binding protein</fullName>
    </submittedName>
</protein>
<dbReference type="InterPro" id="IPR004606">
    <property type="entry name" value="Mop_domain"/>
</dbReference>
<dbReference type="InterPro" id="IPR008995">
    <property type="entry name" value="Mo/tungstate-bd_C_term_dom"/>
</dbReference>
<keyword evidence="7" id="KW-1278">Translocase</keyword>
<evidence type="ECO:0000259" key="10">
    <source>
        <dbReference type="PROSITE" id="PS50893"/>
    </source>
</evidence>
<dbReference type="GO" id="GO:0016887">
    <property type="term" value="F:ATP hydrolysis activity"/>
    <property type="evidence" value="ECO:0007669"/>
    <property type="project" value="InterPro"/>
</dbReference>
<dbReference type="RefSeq" id="WP_269315924.1">
    <property type="nucleotide sequence ID" value="NZ_CP098251.1"/>
</dbReference>
<dbReference type="Proteomes" id="UP001164819">
    <property type="component" value="Chromosome"/>
</dbReference>
<keyword evidence="8" id="KW-0472">Membrane</keyword>
<evidence type="ECO:0000256" key="8">
    <source>
        <dbReference type="ARBA" id="ARBA00023136"/>
    </source>
</evidence>
<evidence type="ECO:0000256" key="2">
    <source>
        <dbReference type="ARBA" id="ARBA00022475"/>
    </source>
</evidence>
<dbReference type="SUPFAM" id="SSF50331">
    <property type="entry name" value="MOP-like"/>
    <property type="match status" value="1"/>
</dbReference>
<proteinExistence type="predicted"/>
<keyword evidence="1" id="KW-0813">Transport</keyword>
<organism evidence="12">
    <name type="scientific">Oxalobacter aliiformigenes</name>
    <dbReference type="NCBI Taxonomy" id="2946593"/>
    <lineage>
        <taxon>Bacteria</taxon>
        <taxon>Pseudomonadati</taxon>
        <taxon>Pseudomonadota</taxon>
        <taxon>Betaproteobacteria</taxon>
        <taxon>Burkholderiales</taxon>
        <taxon>Oxalobacteraceae</taxon>
        <taxon>Oxalobacter</taxon>
    </lineage>
</organism>
<dbReference type="PANTHER" id="PTHR43514:SF10">
    <property type="entry name" value="MOLYBDENUM IMPORT ATP-BINDING PROTEIN MODC 2"/>
    <property type="match status" value="1"/>
</dbReference>
<dbReference type="NCBIfam" id="TIGR02142">
    <property type="entry name" value="modC_ABC"/>
    <property type="match status" value="1"/>
</dbReference>
<evidence type="ECO:0000256" key="7">
    <source>
        <dbReference type="ARBA" id="ARBA00022967"/>
    </source>
</evidence>
<feature type="domain" description="Mop" evidence="11">
    <location>
        <begin position="294"/>
        <end position="358"/>
    </location>
</feature>
<evidence type="ECO:0000256" key="4">
    <source>
        <dbReference type="ARBA" id="ARBA00022519"/>
    </source>
</evidence>
<dbReference type="GO" id="GO:0016020">
    <property type="term" value="C:membrane"/>
    <property type="evidence" value="ECO:0007669"/>
    <property type="project" value="InterPro"/>
</dbReference>
<keyword evidence="5" id="KW-0547">Nucleotide-binding</keyword>
<evidence type="ECO:0000256" key="3">
    <source>
        <dbReference type="ARBA" id="ARBA00022505"/>
    </source>
</evidence>
<evidence type="ECO:0000256" key="5">
    <source>
        <dbReference type="ARBA" id="ARBA00022741"/>
    </source>
</evidence>
<keyword evidence="2" id="KW-1003">Cell membrane</keyword>
<dbReference type="Gene3D" id="2.40.50.100">
    <property type="match status" value="1"/>
</dbReference>
<evidence type="ECO:0000259" key="11">
    <source>
        <dbReference type="PROSITE" id="PS51866"/>
    </source>
</evidence>
<dbReference type="PANTHER" id="PTHR43514">
    <property type="entry name" value="ABC TRANSPORTER I FAMILY MEMBER 10"/>
    <property type="match status" value="1"/>
</dbReference>